<keyword evidence="3" id="KW-1185">Reference proteome</keyword>
<evidence type="ECO:0008006" key="4">
    <source>
        <dbReference type="Google" id="ProtNLM"/>
    </source>
</evidence>
<reference evidence="2 3" key="1">
    <citation type="submission" date="2019-09" db="EMBL/GenBank/DDBJ databases">
        <title>Draft genome sequences of 48 bacterial type strains from the CCUG.</title>
        <authorList>
            <person name="Tunovic T."/>
            <person name="Pineiro-Iglesias B."/>
            <person name="Unosson C."/>
            <person name="Inganas E."/>
            <person name="Ohlen M."/>
            <person name="Cardew S."/>
            <person name="Jensie-Markopoulos S."/>
            <person name="Salva-Serra F."/>
            <person name="Jaen-Luchoro D."/>
            <person name="Karlsson R."/>
            <person name="Svensson-Stadler L."/>
            <person name="Chun J."/>
            <person name="Moore E."/>
        </authorList>
    </citation>
    <scope>NUCLEOTIDE SEQUENCE [LARGE SCALE GENOMIC DNA]</scope>
    <source>
        <strain evidence="2 3">CCUG 30977</strain>
    </source>
</reference>
<comment type="caution">
    <text evidence="2">The sequence shown here is derived from an EMBL/GenBank/DDBJ whole genome shotgun (WGS) entry which is preliminary data.</text>
</comment>
<dbReference type="AlphaFoldDB" id="A0A643F9Q6"/>
<protein>
    <recommendedName>
        <fullName evidence="4">DUF962 domain-containing protein</fullName>
    </recommendedName>
</protein>
<proteinExistence type="predicted"/>
<dbReference type="RefSeq" id="WP_151125183.1">
    <property type="nucleotide sequence ID" value="NZ_VZPB01000046.1"/>
</dbReference>
<sequence>MNEFMKLLREQRWDDHRFYHQCRINQSLHLLSALSFLVAYALLFVDPAAAGLLGWGVSMVSRQAGHFFFEPRGYDRVNDVSFQYKEDVKVGYNLRRKVVLMGIWVAVPVLLAVSPSLFGLIEPAGETGLLVSGYWHDVGIFWLALGVGGLLFRTVHLFFLQGVMAGLCWMSKILTDPVHDVMLYWKSPFYLLRGQRLDPMEHVAAHEPEAEDVSLT</sequence>
<evidence type="ECO:0000313" key="2">
    <source>
        <dbReference type="EMBL" id="KAB0577503.1"/>
    </source>
</evidence>
<evidence type="ECO:0000313" key="3">
    <source>
        <dbReference type="Proteomes" id="UP000430120"/>
    </source>
</evidence>
<keyword evidence="1" id="KW-0812">Transmembrane</keyword>
<keyword evidence="1" id="KW-1133">Transmembrane helix</keyword>
<feature type="transmembrane region" description="Helical" evidence="1">
    <location>
        <begin position="98"/>
        <end position="120"/>
    </location>
</feature>
<accession>A0A643F9Q6</accession>
<organism evidence="2 3">
    <name type="scientific">Ideonella dechloratans</name>
    <dbReference type="NCBI Taxonomy" id="36863"/>
    <lineage>
        <taxon>Bacteria</taxon>
        <taxon>Pseudomonadati</taxon>
        <taxon>Pseudomonadota</taxon>
        <taxon>Betaproteobacteria</taxon>
        <taxon>Burkholderiales</taxon>
        <taxon>Sphaerotilaceae</taxon>
        <taxon>Ideonella</taxon>
    </lineage>
</organism>
<keyword evidence="1" id="KW-0472">Membrane</keyword>
<name>A0A643F9Q6_IDEDE</name>
<feature type="transmembrane region" description="Helical" evidence="1">
    <location>
        <begin position="33"/>
        <end position="57"/>
    </location>
</feature>
<evidence type="ECO:0000256" key="1">
    <source>
        <dbReference type="SAM" id="Phobius"/>
    </source>
</evidence>
<dbReference type="EMBL" id="VZPB01000046">
    <property type="protein sequence ID" value="KAB0577503.1"/>
    <property type="molecule type" value="Genomic_DNA"/>
</dbReference>
<gene>
    <name evidence="2" type="ORF">F7Q92_16405</name>
</gene>
<dbReference type="Proteomes" id="UP000430120">
    <property type="component" value="Unassembled WGS sequence"/>
</dbReference>
<feature type="transmembrane region" description="Helical" evidence="1">
    <location>
        <begin position="140"/>
        <end position="160"/>
    </location>
</feature>
<dbReference type="OrthoDB" id="6194379at2"/>